<dbReference type="Proteomes" id="UP000076858">
    <property type="component" value="Unassembled WGS sequence"/>
</dbReference>
<feature type="signal peptide" evidence="1">
    <location>
        <begin position="1"/>
        <end position="24"/>
    </location>
</feature>
<sequence length="76" mass="8036">FHGRVRVVLCVCVCVGLFSPPLMAVGCAKSSTTSSRSSIDLSHGFSSTVNGVERTSEAVVLLAATFISFSQKTKNR</sequence>
<keyword evidence="1" id="KW-0732">Signal</keyword>
<evidence type="ECO:0000313" key="2">
    <source>
        <dbReference type="EMBL" id="KZR99441.1"/>
    </source>
</evidence>
<evidence type="ECO:0000313" key="3">
    <source>
        <dbReference type="Proteomes" id="UP000076858"/>
    </source>
</evidence>
<comment type="caution">
    <text evidence="2">The sequence shown here is derived from an EMBL/GenBank/DDBJ whole genome shotgun (WGS) entry which is preliminary data.</text>
</comment>
<protein>
    <recommendedName>
        <fullName evidence="4">Secreted protein</fullName>
    </recommendedName>
</protein>
<feature type="chain" id="PRO_5007850298" description="Secreted protein" evidence="1">
    <location>
        <begin position="25"/>
        <end position="76"/>
    </location>
</feature>
<name>A0A164GWK7_9CRUS</name>
<feature type="non-terminal residue" evidence="2">
    <location>
        <position position="1"/>
    </location>
</feature>
<keyword evidence="3" id="KW-1185">Reference proteome</keyword>
<reference evidence="2 3" key="1">
    <citation type="submission" date="2016-03" db="EMBL/GenBank/DDBJ databases">
        <title>EvidentialGene: Evidence-directed Construction of Genes on Genomes.</title>
        <authorList>
            <person name="Gilbert D.G."/>
            <person name="Choi J.-H."/>
            <person name="Mockaitis K."/>
            <person name="Colbourne J."/>
            <person name="Pfrender M."/>
        </authorList>
    </citation>
    <scope>NUCLEOTIDE SEQUENCE [LARGE SCALE GENOMIC DNA]</scope>
    <source>
        <strain evidence="2 3">Xinb3</strain>
        <tissue evidence="2">Complete organism</tissue>
    </source>
</reference>
<organism evidence="2 3">
    <name type="scientific">Daphnia magna</name>
    <dbReference type="NCBI Taxonomy" id="35525"/>
    <lineage>
        <taxon>Eukaryota</taxon>
        <taxon>Metazoa</taxon>
        <taxon>Ecdysozoa</taxon>
        <taxon>Arthropoda</taxon>
        <taxon>Crustacea</taxon>
        <taxon>Branchiopoda</taxon>
        <taxon>Diplostraca</taxon>
        <taxon>Cladocera</taxon>
        <taxon>Anomopoda</taxon>
        <taxon>Daphniidae</taxon>
        <taxon>Daphnia</taxon>
    </lineage>
</organism>
<dbReference type="EMBL" id="LRGB01013610">
    <property type="protein sequence ID" value="KZR99441.1"/>
    <property type="molecule type" value="Genomic_DNA"/>
</dbReference>
<evidence type="ECO:0008006" key="4">
    <source>
        <dbReference type="Google" id="ProtNLM"/>
    </source>
</evidence>
<dbReference type="AlphaFoldDB" id="A0A164GWK7"/>
<proteinExistence type="predicted"/>
<evidence type="ECO:0000256" key="1">
    <source>
        <dbReference type="SAM" id="SignalP"/>
    </source>
</evidence>
<gene>
    <name evidence="2" type="ORF">APZ42_004680</name>
</gene>
<accession>A0A164GWK7</accession>